<evidence type="ECO:0000256" key="1">
    <source>
        <dbReference type="SAM" id="MobiDB-lite"/>
    </source>
</evidence>
<sequence length="299" mass="32362">MDFGWTMGAQSGVIQPPNDNHTIAGTTAASIARSSTKNCQLASPFEIEQMVDNEAIDTMHSMMPAGGISAAVRDSALLGRLLTEAGGFGDGVTAAYEKEMRLEPQRPFGPETFCHETNDVRPAPKLQISLPHPPPDSLQGPTSPLKSFAATSAFNLLPQVLYSSSLPLGSIPANSVKPKRFKNIHQDPVALFSNKDPLSIQVTSLNFKRFLQCAILQDLYLYILPNLLVVILASVYQPAYKPSPPSVTFSRARPTGQPQEASSTESPLPAPVAEDSVDWQTNIQAIQNSMGFMRIFILP</sequence>
<dbReference type="AlphaFoldDB" id="A0A9P5UFN6"/>
<evidence type="ECO:0000313" key="2">
    <source>
        <dbReference type="EMBL" id="KAF9077462.1"/>
    </source>
</evidence>
<evidence type="ECO:0000313" key="3">
    <source>
        <dbReference type="Proteomes" id="UP000772434"/>
    </source>
</evidence>
<comment type="caution">
    <text evidence="2">The sequence shown here is derived from an EMBL/GenBank/DDBJ whole genome shotgun (WGS) entry which is preliminary data.</text>
</comment>
<dbReference type="EMBL" id="JADNRY010000003">
    <property type="protein sequence ID" value="KAF9077462.1"/>
    <property type="molecule type" value="Genomic_DNA"/>
</dbReference>
<feature type="region of interest" description="Disordered" evidence="1">
    <location>
        <begin position="244"/>
        <end position="271"/>
    </location>
</feature>
<reference evidence="2" key="1">
    <citation type="submission" date="2020-11" db="EMBL/GenBank/DDBJ databases">
        <authorList>
            <consortium name="DOE Joint Genome Institute"/>
            <person name="Ahrendt S."/>
            <person name="Riley R."/>
            <person name="Andreopoulos W."/>
            <person name="Labutti K."/>
            <person name="Pangilinan J."/>
            <person name="Ruiz-Duenas F.J."/>
            <person name="Barrasa J.M."/>
            <person name="Sanchez-Garcia M."/>
            <person name="Camarero S."/>
            <person name="Miyauchi S."/>
            <person name="Serrano A."/>
            <person name="Linde D."/>
            <person name="Babiker R."/>
            <person name="Drula E."/>
            <person name="Ayuso-Fernandez I."/>
            <person name="Pacheco R."/>
            <person name="Padilla G."/>
            <person name="Ferreira P."/>
            <person name="Barriuso J."/>
            <person name="Kellner H."/>
            <person name="Castanera R."/>
            <person name="Alfaro M."/>
            <person name="Ramirez L."/>
            <person name="Pisabarro A.G."/>
            <person name="Kuo A."/>
            <person name="Tritt A."/>
            <person name="Lipzen A."/>
            <person name="He G."/>
            <person name="Yan M."/>
            <person name="Ng V."/>
            <person name="Cullen D."/>
            <person name="Martin F."/>
            <person name="Rosso M.-N."/>
            <person name="Henrissat B."/>
            <person name="Hibbett D."/>
            <person name="Martinez A.T."/>
            <person name="Grigoriev I.V."/>
        </authorList>
    </citation>
    <scope>NUCLEOTIDE SEQUENCE</scope>
    <source>
        <strain evidence="2">AH 40177</strain>
    </source>
</reference>
<organism evidence="2 3">
    <name type="scientific">Rhodocollybia butyracea</name>
    <dbReference type="NCBI Taxonomy" id="206335"/>
    <lineage>
        <taxon>Eukaryota</taxon>
        <taxon>Fungi</taxon>
        <taxon>Dikarya</taxon>
        <taxon>Basidiomycota</taxon>
        <taxon>Agaricomycotina</taxon>
        <taxon>Agaricomycetes</taxon>
        <taxon>Agaricomycetidae</taxon>
        <taxon>Agaricales</taxon>
        <taxon>Marasmiineae</taxon>
        <taxon>Omphalotaceae</taxon>
        <taxon>Rhodocollybia</taxon>
    </lineage>
</organism>
<dbReference type="OrthoDB" id="655030at2759"/>
<accession>A0A9P5UFN6</accession>
<gene>
    <name evidence="2" type="ORF">BDP27DRAFT_1413185</name>
</gene>
<name>A0A9P5UFN6_9AGAR</name>
<dbReference type="Proteomes" id="UP000772434">
    <property type="component" value="Unassembled WGS sequence"/>
</dbReference>
<feature type="compositionally biased region" description="Polar residues" evidence="1">
    <location>
        <begin position="256"/>
        <end position="266"/>
    </location>
</feature>
<protein>
    <submittedName>
        <fullName evidence="2">Uncharacterized protein</fullName>
    </submittedName>
</protein>
<keyword evidence="3" id="KW-1185">Reference proteome</keyword>
<proteinExistence type="predicted"/>